<dbReference type="PANTHER" id="PTHR43153">
    <property type="entry name" value="ELECTRON TRANSFER FLAVOPROTEIN ALPHA"/>
    <property type="match status" value="1"/>
</dbReference>
<dbReference type="InterPro" id="IPR029035">
    <property type="entry name" value="DHS-like_NAD/FAD-binding_dom"/>
</dbReference>
<dbReference type="PANTHER" id="PTHR43153:SF1">
    <property type="entry name" value="ELECTRON TRANSFER FLAVOPROTEIN SUBUNIT ALPHA, MITOCHONDRIAL"/>
    <property type="match status" value="1"/>
</dbReference>
<dbReference type="InterPro" id="IPR001308">
    <property type="entry name" value="ETF_a/FixB"/>
</dbReference>
<keyword evidence="2" id="KW-1185">Reference proteome</keyword>
<dbReference type="GO" id="GO:0050660">
    <property type="term" value="F:flavin adenine dinucleotide binding"/>
    <property type="evidence" value="ECO:0007669"/>
    <property type="project" value="InterPro"/>
</dbReference>
<dbReference type="AlphaFoldDB" id="A0A6N7IVB6"/>
<accession>A0A6N7IVB6</accession>
<protein>
    <submittedName>
        <fullName evidence="1">Electron transfer flavoprotein subunit alpha/FixB family protein</fullName>
    </submittedName>
</protein>
<comment type="caution">
    <text evidence="1">The sequence shown here is derived from an EMBL/GenBank/DDBJ whole genome shotgun (WGS) entry which is preliminary data.</text>
</comment>
<evidence type="ECO:0000313" key="2">
    <source>
        <dbReference type="Proteomes" id="UP000441717"/>
    </source>
</evidence>
<reference evidence="1 2" key="1">
    <citation type="submission" date="2019-10" db="EMBL/GenBank/DDBJ databases">
        <title>Comparative genomics of sulfur disproportionating microorganisms.</title>
        <authorList>
            <person name="Ward L.M."/>
            <person name="Bertran E."/>
            <person name="Johnston D."/>
        </authorList>
    </citation>
    <scope>NUCLEOTIDE SEQUENCE [LARGE SCALE GENOMIC DNA]</scope>
    <source>
        <strain evidence="1 2">DSM 14055</strain>
    </source>
</reference>
<dbReference type="Gene3D" id="3.40.50.1220">
    <property type="entry name" value="TPP-binding domain"/>
    <property type="match status" value="1"/>
</dbReference>
<evidence type="ECO:0000313" key="1">
    <source>
        <dbReference type="EMBL" id="MQL54055.1"/>
    </source>
</evidence>
<organism evidence="1 2">
    <name type="scientific">Desulfofundulus thermobenzoicus</name>
    <dbReference type="NCBI Taxonomy" id="29376"/>
    <lineage>
        <taxon>Bacteria</taxon>
        <taxon>Bacillati</taxon>
        <taxon>Bacillota</taxon>
        <taxon>Clostridia</taxon>
        <taxon>Eubacteriales</taxon>
        <taxon>Peptococcaceae</taxon>
        <taxon>Desulfofundulus</taxon>
    </lineage>
</organism>
<gene>
    <name evidence="1" type="ORF">GFC01_17730</name>
</gene>
<dbReference type="Proteomes" id="UP000441717">
    <property type="component" value="Unassembled WGS sequence"/>
</dbReference>
<feature type="non-terminal residue" evidence="1">
    <location>
        <position position="1"/>
    </location>
</feature>
<name>A0A6N7IVB6_9FIRM</name>
<dbReference type="GO" id="GO:0033539">
    <property type="term" value="P:fatty acid beta-oxidation using acyl-CoA dehydrogenase"/>
    <property type="evidence" value="ECO:0007669"/>
    <property type="project" value="TreeGrafter"/>
</dbReference>
<dbReference type="SUPFAM" id="SSF52467">
    <property type="entry name" value="DHS-like NAD/FAD-binding domain"/>
    <property type="match status" value="1"/>
</dbReference>
<dbReference type="GO" id="GO:0009055">
    <property type="term" value="F:electron transfer activity"/>
    <property type="evidence" value="ECO:0007669"/>
    <property type="project" value="InterPro"/>
</dbReference>
<dbReference type="EMBL" id="WHYR01000140">
    <property type="protein sequence ID" value="MQL54055.1"/>
    <property type="molecule type" value="Genomic_DNA"/>
</dbReference>
<proteinExistence type="predicted"/>
<sequence length="46" mass="5106">VIVAINKDPEANIFKVADYGIVGDLFEVVPLLTREFKKLLGDRVSC</sequence>